<name>A0A814JET5_9BILA</name>
<feature type="transmembrane region" description="Helical" evidence="2">
    <location>
        <begin position="62"/>
        <end position="84"/>
    </location>
</feature>
<dbReference type="Proteomes" id="UP000677228">
    <property type="component" value="Unassembled WGS sequence"/>
</dbReference>
<proteinExistence type="predicted"/>
<reference evidence="4" key="1">
    <citation type="submission" date="2021-02" db="EMBL/GenBank/DDBJ databases">
        <authorList>
            <person name="Nowell W R."/>
        </authorList>
    </citation>
    <scope>NUCLEOTIDE SEQUENCE</scope>
</reference>
<dbReference type="EMBL" id="CAJOBA010000411">
    <property type="protein sequence ID" value="CAF3530019.1"/>
    <property type="molecule type" value="Genomic_DNA"/>
</dbReference>
<evidence type="ECO:0000313" key="5">
    <source>
        <dbReference type="EMBL" id="CAF3530019.1"/>
    </source>
</evidence>
<comment type="caution">
    <text evidence="4">The sequence shown here is derived from an EMBL/GenBank/DDBJ whole genome shotgun (WGS) entry which is preliminary data.</text>
</comment>
<organism evidence="4 7">
    <name type="scientific">Didymodactylos carnosus</name>
    <dbReference type="NCBI Taxonomy" id="1234261"/>
    <lineage>
        <taxon>Eukaryota</taxon>
        <taxon>Metazoa</taxon>
        <taxon>Spiralia</taxon>
        <taxon>Gnathifera</taxon>
        <taxon>Rotifera</taxon>
        <taxon>Eurotatoria</taxon>
        <taxon>Bdelloidea</taxon>
        <taxon>Philodinida</taxon>
        <taxon>Philodinidae</taxon>
        <taxon>Didymodactylos</taxon>
    </lineage>
</organism>
<evidence type="ECO:0000256" key="1">
    <source>
        <dbReference type="SAM" id="MobiDB-lite"/>
    </source>
</evidence>
<keyword evidence="2" id="KW-1133">Transmembrane helix</keyword>
<dbReference type="Proteomes" id="UP000663829">
    <property type="component" value="Unassembled WGS sequence"/>
</dbReference>
<feature type="region of interest" description="Disordered" evidence="1">
    <location>
        <begin position="1"/>
        <end position="20"/>
    </location>
</feature>
<evidence type="ECO:0000256" key="2">
    <source>
        <dbReference type="SAM" id="Phobius"/>
    </source>
</evidence>
<evidence type="ECO:0000313" key="4">
    <source>
        <dbReference type="EMBL" id="CAF1035893.1"/>
    </source>
</evidence>
<dbReference type="EMBL" id="CAJNOQ010003921">
    <property type="protein sequence ID" value="CAF1035893.1"/>
    <property type="molecule type" value="Genomic_DNA"/>
</dbReference>
<dbReference type="EMBL" id="CAJNOK010000411">
    <property type="protein sequence ID" value="CAF0751232.1"/>
    <property type="molecule type" value="Genomic_DNA"/>
</dbReference>
<dbReference type="EMBL" id="CAJOBC010003921">
    <property type="protein sequence ID" value="CAF3806472.1"/>
    <property type="molecule type" value="Genomic_DNA"/>
</dbReference>
<feature type="region of interest" description="Disordered" evidence="1">
    <location>
        <begin position="146"/>
        <end position="170"/>
    </location>
</feature>
<evidence type="ECO:0000313" key="7">
    <source>
        <dbReference type="Proteomes" id="UP000663829"/>
    </source>
</evidence>
<evidence type="ECO:0000313" key="6">
    <source>
        <dbReference type="EMBL" id="CAF3806472.1"/>
    </source>
</evidence>
<feature type="compositionally biased region" description="Basic and acidic residues" evidence="1">
    <location>
        <begin position="1"/>
        <end position="12"/>
    </location>
</feature>
<dbReference type="Proteomes" id="UP000682733">
    <property type="component" value="Unassembled WGS sequence"/>
</dbReference>
<dbReference type="Proteomes" id="UP000681722">
    <property type="component" value="Unassembled WGS sequence"/>
</dbReference>
<keyword evidence="7" id="KW-1185">Reference proteome</keyword>
<dbReference type="AlphaFoldDB" id="A0A814JET5"/>
<keyword evidence="2" id="KW-0812">Transmembrane</keyword>
<keyword evidence="2" id="KW-0472">Membrane</keyword>
<sequence>MLFGKTETHSQTETDSDTVTDTVTDKHNCHVVVNAALDEKTRHLKDHYHEQNGRVHSNWRDILLLFCFALLALVPTYLLVKLIAERKIKTLKMLQRWLKGSSNVSGDKIEAPSVIFTVPMPPTGPYGQPYLPLLYKATNLFQQPRVNERHANGRRSNERGYRSNNEDEDR</sequence>
<gene>
    <name evidence="4" type="ORF">GPM918_LOCUS15523</name>
    <name evidence="3" type="ORF">OVA965_LOCUS2025</name>
    <name evidence="6" type="ORF">SRO942_LOCUS15523</name>
    <name evidence="5" type="ORF">TMI583_LOCUS2025</name>
</gene>
<protein>
    <submittedName>
        <fullName evidence="4">Uncharacterized protein</fullName>
    </submittedName>
</protein>
<evidence type="ECO:0000313" key="3">
    <source>
        <dbReference type="EMBL" id="CAF0751232.1"/>
    </source>
</evidence>
<accession>A0A814JET5</accession>